<evidence type="ECO:0000313" key="3">
    <source>
        <dbReference type="Proteomes" id="UP000825935"/>
    </source>
</evidence>
<organism evidence="2 3">
    <name type="scientific">Ceratopteris richardii</name>
    <name type="common">Triangle waterfern</name>
    <dbReference type="NCBI Taxonomy" id="49495"/>
    <lineage>
        <taxon>Eukaryota</taxon>
        <taxon>Viridiplantae</taxon>
        <taxon>Streptophyta</taxon>
        <taxon>Embryophyta</taxon>
        <taxon>Tracheophyta</taxon>
        <taxon>Polypodiopsida</taxon>
        <taxon>Polypodiidae</taxon>
        <taxon>Polypodiales</taxon>
        <taxon>Pteridineae</taxon>
        <taxon>Pteridaceae</taxon>
        <taxon>Parkerioideae</taxon>
        <taxon>Ceratopteris</taxon>
    </lineage>
</organism>
<evidence type="ECO:0000256" key="1">
    <source>
        <dbReference type="SAM" id="MobiDB-lite"/>
    </source>
</evidence>
<comment type="caution">
    <text evidence="2">The sequence shown here is derived from an EMBL/GenBank/DDBJ whole genome shotgun (WGS) entry which is preliminary data.</text>
</comment>
<accession>A0A8T2VNI1</accession>
<feature type="compositionally biased region" description="Basic and acidic residues" evidence="1">
    <location>
        <begin position="115"/>
        <end position="124"/>
    </location>
</feature>
<dbReference type="OrthoDB" id="1936172at2759"/>
<sequence length="215" mass="22111">MVCNTALTSTHAASSLSTGAQTWSSAKNHSSCPPLFSVPLVLRRCRTTTTVCSLSDDTRGARIPTSLIGTAAAVLCALAPLNHVVDGQALAASGPGSSGAERTAQKAQDLLKSADKLNVDEAPKRFGPGRLVPGSSATDAGRTAQEAVSQMADGVKNTSDEVANNAKKAQGMAEQSVSDITRNVNRSLDENGSQGILGSIKEGFEGLKDTITSKQ</sequence>
<feature type="region of interest" description="Disordered" evidence="1">
    <location>
        <begin position="115"/>
        <end position="141"/>
    </location>
</feature>
<proteinExistence type="predicted"/>
<evidence type="ECO:0000313" key="2">
    <source>
        <dbReference type="EMBL" id="KAH7445999.1"/>
    </source>
</evidence>
<dbReference type="EMBL" id="CM035406">
    <property type="protein sequence ID" value="KAH7445999.1"/>
    <property type="molecule type" value="Genomic_DNA"/>
</dbReference>
<protein>
    <submittedName>
        <fullName evidence="2">Uncharacterized protein</fullName>
    </submittedName>
</protein>
<dbReference type="Proteomes" id="UP000825935">
    <property type="component" value="Chromosome 1"/>
</dbReference>
<gene>
    <name evidence="2" type="ORF">KP509_01G032100</name>
</gene>
<reference evidence="2" key="1">
    <citation type="submission" date="2021-08" db="EMBL/GenBank/DDBJ databases">
        <title>WGS assembly of Ceratopteris richardii.</title>
        <authorList>
            <person name="Marchant D.B."/>
            <person name="Chen G."/>
            <person name="Jenkins J."/>
            <person name="Shu S."/>
            <person name="Leebens-Mack J."/>
            <person name="Grimwood J."/>
            <person name="Schmutz J."/>
            <person name="Soltis P."/>
            <person name="Soltis D."/>
            <person name="Chen Z.-H."/>
        </authorList>
    </citation>
    <scope>NUCLEOTIDE SEQUENCE</scope>
    <source>
        <strain evidence="2">Whitten #5841</strain>
        <tissue evidence="2">Leaf</tissue>
    </source>
</reference>
<name>A0A8T2VNI1_CERRI</name>
<keyword evidence="3" id="KW-1185">Reference proteome</keyword>
<dbReference type="AlphaFoldDB" id="A0A8T2VNI1"/>